<evidence type="ECO:0000313" key="5">
    <source>
        <dbReference type="EMBL" id="CAK9134031.1"/>
    </source>
</evidence>
<keyword evidence="3" id="KW-0813">Transport</keyword>
<reference evidence="5 6" key="1">
    <citation type="submission" date="2024-02" db="EMBL/GenBank/DDBJ databases">
        <authorList>
            <person name="Vignale AGUSTIN F."/>
            <person name="Sosa J E."/>
            <person name="Modenutti C."/>
        </authorList>
    </citation>
    <scope>NUCLEOTIDE SEQUENCE [LARGE SCALE GENOMIC DNA]</scope>
</reference>
<evidence type="ECO:0000256" key="3">
    <source>
        <dbReference type="ARBA" id="ARBA00022448"/>
    </source>
</evidence>
<dbReference type="PANTHER" id="PTHR31344:SF0">
    <property type="entry name" value="NUCLEAR PORE COMPLEX PROTEIN NUP205"/>
    <property type="match status" value="1"/>
</dbReference>
<evidence type="ECO:0000256" key="4">
    <source>
        <dbReference type="ARBA" id="ARBA00023242"/>
    </source>
</evidence>
<organism evidence="5 6">
    <name type="scientific">Ilex paraguariensis</name>
    <name type="common">yerba mate</name>
    <dbReference type="NCBI Taxonomy" id="185542"/>
    <lineage>
        <taxon>Eukaryota</taxon>
        <taxon>Viridiplantae</taxon>
        <taxon>Streptophyta</taxon>
        <taxon>Embryophyta</taxon>
        <taxon>Tracheophyta</taxon>
        <taxon>Spermatophyta</taxon>
        <taxon>Magnoliopsida</taxon>
        <taxon>eudicotyledons</taxon>
        <taxon>Gunneridae</taxon>
        <taxon>Pentapetalae</taxon>
        <taxon>asterids</taxon>
        <taxon>campanulids</taxon>
        <taxon>Aquifoliales</taxon>
        <taxon>Aquifoliaceae</taxon>
        <taxon>Ilex</taxon>
    </lineage>
</organism>
<evidence type="ECO:0000256" key="2">
    <source>
        <dbReference type="ARBA" id="ARBA00005892"/>
    </source>
</evidence>
<protein>
    <submittedName>
        <fullName evidence="5">Uncharacterized protein</fullName>
    </submittedName>
</protein>
<name>A0ABC8QMY3_9AQUA</name>
<accession>A0ABC8QMY3</accession>
<dbReference type="Pfam" id="PF11894">
    <property type="entry name" value="Nup192"/>
    <property type="match status" value="1"/>
</dbReference>
<comment type="similarity">
    <text evidence="2">Belongs to the NUP186/NUP192/NUP205 family.</text>
</comment>
<dbReference type="GO" id="GO:0005634">
    <property type="term" value="C:nucleus"/>
    <property type="evidence" value="ECO:0007669"/>
    <property type="project" value="UniProtKB-SubCell"/>
</dbReference>
<comment type="subcellular location">
    <subcellularLocation>
        <location evidence="1">Nucleus</location>
    </subcellularLocation>
</comment>
<keyword evidence="6" id="KW-1185">Reference proteome</keyword>
<gene>
    <name evidence="5" type="ORF">ILEXP_LOCUS965</name>
</gene>
<dbReference type="EMBL" id="CAUOFW020000299">
    <property type="protein sequence ID" value="CAK9134031.1"/>
    <property type="molecule type" value="Genomic_DNA"/>
</dbReference>
<feature type="non-terminal residue" evidence="5">
    <location>
        <position position="315"/>
    </location>
</feature>
<dbReference type="InterPro" id="IPR021827">
    <property type="entry name" value="Nup186/Nup192/Nup205"/>
</dbReference>
<proteinExistence type="inferred from homology"/>
<keyword evidence="4" id="KW-0539">Nucleus</keyword>
<sequence>MKLIASEAILLLIVDIRQCVKSQKRILNVNVRETVQSQLQMFENYSSEILTALKNWILYVGNSYKKTKINLLSCFLTFLHFCIDEDEPEINYWLEDLRMESGDAESKLSNSVLVFRSKLLNGDFSDPLLKTFSEDAAPADGLQLLIDADPNHITFIASHGYLKCLMQSIVESDMKLCKLLNQDCLLAPLFVYETEMSFMCKTASSQLGAESLLDEKFLNGLSTMDVYNNHPTVATFDLNSSGSLDFIPNVSSKYLKLFMPVLKLCNSIIMSVGCENEDAVVQFIFSLNETVSLILRSASPNIMPEYLKELAMLTS</sequence>
<evidence type="ECO:0000313" key="6">
    <source>
        <dbReference type="Proteomes" id="UP001642360"/>
    </source>
</evidence>
<dbReference type="Proteomes" id="UP001642360">
    <property type="component" value="Unassembled WGS sequence"/>
</dbReference>
<dbReference type="PANTHER" id="PTHR31344">
    <property type="entry name" value="NUCLEAR PORE COMPLEX PROTEIN NUP205"/>
    <property type="match status" value="1"/>
</dbReference>
<dbReference type="AlphaFoldDB" id="A0ABC8QMY3"/>
<evidence type="ECO:0000256" key="1">
    <source>
        <dbReference type="ARBA" id="ARBA00004123"/>
    </source>
</evidence>
<comment type="caution">
    <text evidence="5">The sequence shown here is derived from an EMBL/GenBank/DDBJ whole genome shotgun (WGS) entry which is preliminary data.</text>
</comment>